<dbReference type="Proteomes" id="UP001569428">
    <property type="component" value="Unassembled WGS sequence"/>
</dbReference>
<dbReference type="Gene3D" id="3.40.190.10">
    <property type="entry name" value="Periplasmic binding protein-like II"/>
    <property type="match status" value="2"/>
</dbReference>
<dbReference type="Gene3D" id="1.10.10.10">
    <property type="entry name" value="Winged helix-like DNA-binding domain superfamily/Winged helix DNA-binding domain"/>
    <property type="match status" value="1"/>
</dbReference>
<keyword evidence="7" id="KW-1185">Reference proteome</keyword>
<dbReference type="InterPro" id="IPR036388">
    <property type="entry name" value="WH-like_DNA-bd_sf"/>
</dbReference>
<evidence type="ECO:0000256" key="1">
    <source>
        <dbReference type="ARBA" id="ARBA00009437"/>
    </source>
</evidence>
<proteinExistence type="inferred from homology"/>
<comment type="caution">
    <text evidence="6">The sequence shown here is derived from an EMBL/GenBank/DDBJ whole genome shotgun (WGS) entry which is preliminary data.</text>
</comment>
<evidence type="ECO:0000313" key="7">
    <source>
        <dbReference type="Proteomes" id="UP001569428"/>
    </source>
</evidence>
<dbReference type="InterPro" id="IPR050389">
    <property type="entry name" value="LysR-type_TF"/>
</dbReference>
<protein>
    <submittedName>
        <fullName evidence="6">LysR family transcriptional regulator</fullName>
    </submittedName>
</protein>
<dbReference type="InterPro" id="IPR036390">
    <property type="entry name" value="WH_DNA-bd_sf"/>
</dbReference>
<evidence type="ECO:0000259" key="5">
    <source>
        <dbReference type="PROSITE" id="PS50931"/>
    </source>
</evidence>
<gene>
    <name evidence="6" type="ORF">ACCI49_21280</name>
</gene>
<dbReference type="InterPro" id="IPR005119">
    <property type="entry name" value="LysR_subst-bd"/>
</dbReference>
<evidence type="ECO:0000256" key="3">
    <source>
        <dbReference type="ARBA" id="ARBA00023125"/>
    </source>
</evidence>
<dbReference type="PANTHER" id="PTHR30118">
    <property type="entry name" value="HTH-TYPE TRANSCRIPTIONAL REGULATOR LEUO-RELATED"/>
    <property type="match status" value="1"/>
</dbReference>
<comment type="similarity">
    <text evidence="1">Belongs to the LysR transcriptional regulatory family.</text>
</comment>
<dbReference type="Pfam" id="PF00126">
    <property type="entry name" value="HTH_1"/>
    <property type="match status" value="1"/>
</dbReference>
<sequence>MIKKLEIHHLRTLDALFKFGNISLAAEYLNVSQQAVSLQLKKIREILGDHLFVRSGHGMVPTNYARLIEPRLQNILMLLNEIPLPDSIDLAKIDRTLVISATDYTQTIILADLIGDLRNYMPQLKVLVSNIESAQLTKKMHHGEIDLAFTSEGYVPEGLISEPLFTEKYLCVTAYQGVAQDTPMSIANLAASFDFLVTCPGVASLKGSADAWFELQGLRRSVVVSAPSFFIAMECLKKSNMIGFIPSRLLPCAGLYEVILEKYPPGYEVVAAFHPGAKNDPLITWILDRIKRRFSESID</sequence>
<keyword evidence="2" id="KW-0805">Transcription regulation</keyword>
<name>A0ABV4P4Z4_9GAMM</name>
<dbReference type="PANTHER" id="PTHR30118:SF15">
    <property type="entry name" value="TRANSCRIPTIONAL REGULATORY PROTEIN"/>
    <property type="match status" value="1"/>
</dbReference>
<dbReference type="EMBL" id="JBGMEK010000094">
    <property type="protein sequence ID" value="MFA0813432.1"/>
    <property type="molecule type" value="Genomic_DNA"/>
</dbReference>
<dbReference type="Pfam" id="PF03466">
    <property type="entry name" value="LysR_substrate"/>
    <property type="match status" value="1"/>
</dbReference>
<dbReference type="PROSITE" id="PS50931">
    <property type="entry name" value="HTH_LYSR"/>
    <property type="match status" value="1"/>
</dbReference>
<organism evidence="6 7">
    <name type="scientific">Microbulbifer epialgicus</name>
    <dbReference type="NCBI Taxonomy" id="393907"/>
    <lineage>
        <taxon>Bacteria</taxon>
        <taxon>Pseudomonadati</taxon>
        <taxon>Pseudomonadota</taxon>
        <taxon>Gammaproteobacteria</taxon>
        <taxon>Cellvibrionales</taxon>
        <taxon>Microbulbiferaceae</taxon>
        <taxon>Microbulbifer</taxon>
    </lineage>
</organism>
<reference evidence="6 7" key="1">
    <citation type="submission" date="2024-08" db="EMBL/GenBank/DDBJ databases">
        <authorList>
            <person name="Ishaq N."/>
        </authorList>
    </citation>
    <scope>NUCLEOTIDE SEQUENCE [LARGE SCALE GENOMIC DNA]</scope>
    <source>
        <strain evidence="6 7">DSM 18651</strain>
    </source>
</reference>
<keyword evidence="3" id="KW-0238">DNA-binding</keyword>
<evidence type="ECO:0000256" key="2">
    <source>
        <dbReference type="ARBA" id="ARBA00023015"/>
    </source>
</evidence>
<feature type="domain" description="HTH lysR-type" evidence="5">
    <location>
        <begin position="5"/>
        <end position="62"/>
    </location>
</feature>
<dbReference type="RefSeq" id="WP_371841240.1">
    <property type="nucleotide sequence ID" value="NZ_JBGMEK010000094.1"/>
</dbReference>
<dbReference type="PRINTS" id="PR00039">
    <property type="entry name" value="HTHLYSR"/>
</dbReference>
<evidence type="ECO:0000313" key="6">
    <source>
        <dbReference type="EMBL" id="MFA0813432.1"/>
    </source>
</evidence>
<dbReference type="InterPro" id="IPR000847">
    <property type="entry name" value="LysR_HTH_N"/>
</dbReference>
<dbReference type="SUPFAM" id="SSF53850">
    <property type="entry name" value="Periplasmic binding protein-like II"/>
    <property type="match status" value="1"/>
</dbReference>
<dbReference type="SUPFAM" id="SSF46785">
    <property type="entry name" value="Winged helix' DNA-binding domain"/>
    <property type="match status" value="1"/>
</dbReference>
<evidence type="ECO:0000256" key="4">
    <source>
        <dbReference type="ARBA" id="ARBA00023163"/>
    </source>
</evidence>
<accession>A0ABV4P4Z4</accession>
<keyword evidence="4" id="KW-0804">Transcription</keyword>